<keyword evidence="4 6" id="KW-0863">Zinc-finger</keyword>
<sequence>MASTYEYYMWQDFNNKDSNDIDVDCDIFDIQIHFHHVLEIHYPESNQIPVTTTHRSFPIPRNLIFSSDDQSRSSIMDAILSTTAASRDFIDLILPEVSSFALEMATHPSNKNVKVLTMGLLICVVTPYDEREEIDRALGETIQEKARFKPASKSCIEGLKRVRIDKDDDKISGETCMVCLEKESVGEVVIRLACGHVFHEDCIVKWLHTNHLCPLCRFSIS</sequence>
<dbReference type="Gene3D" id="3.30.40.10">
    <property type="entry name" value="Zinc/RING finger domain, C3HC4 (zinc finger)"/>
    <property type="match status" value="1"/>
</dbReference>
<dbReference type="EC" id="2.3.2.27" evidence="2"/>
<dbReference type="SUPFAM" id="SSF57850">
    <property type="entry name" value="RING/U-box"/>
    <property type="match status" value="1"/>
</dbReference>
<dbReference type="GO" id="GO:0005737">
    <property type="term" value="C:cytoplasm"/>
    <property type="evidence" value="ECO:0000318"/>
    <property type="project" value="GO_Central"/>
</dbReference>
<keyword evidence="9" id="KW-1185">Reference proteome</keyword>
<keyword evidence="3" id="KW-0479">Metal-binding</keyword>
<dbReference type="GO" id="GO:0016567">
    <property type="term" value="P:protein ubiquitination"/>
    <property type="evidence" value="ECO:0000318"/>
    <property type="project" value="GO_Central"/>
</dbReference>
<name>B9RJ35_RICCO</name>
<dbReference type="eggNOG" id="KOG0800">
    <property type="taxonomic scope" value="Eukaryota"/>
</dbReference>
<dbReference type="InterPro" id="IPR013083">
    <property type="entry name" value="Znf_RING/FYVE/PHD"/>
</dbReference>
<evidence type="ECO:0000256" key="1">
    <source>
        <dbReference type="ARBA" id="ARBA00000900"/>
    </source>
</evidence>
<accession>B9RJ35</accession>
<protein>
    <recommendedName>
        <fullName evidence="2">RING-type E3 ubiquitin transferase</fullName>
        <ecNumber evidence="2">2.3.2.27</ecNumber>
    </recommendedName>
</protein>
<organism evidence="8 9">
    <name type="scientific">Ricinus communis</name>
    <name type="common">Castor bean</name>
    <dbReference type="NCBI Taxonomy" id="3988"/>
    <lineage>
        <taxon>Eukaryota</taxon>
        <taxon>Viridiplantae</taxon>
        <taxon>Streptophyta</taxon>
        <taxon>Embryophyta</taxon>
        <taxon>Tracheophyta</taxon>
        <taxon>Spermatophyta</taxon>
        <taxon>Magnoliopsida</taxon>
        <taxon>eudicotyledons</taxon>
        <taxon>Gunneridae</taxon>
        <taxon>Pentapetalae</taxon>
        <taxon>rosids</taxon>
        <taxon>fabids</taxon>
        <taxon>Malpighiales</taxon>
        <taxon>Euphorbiaceae</taxon>
        <taxon>Acalyphoideae</taxon>
        <taxon>Acalypheae</taxon>
        <taxon>Ricinus</taxon>
    </lineage>
</organism>
<dbReference type="Proteomes" id="UP000008311">
    <property type="component" value="Unassembled WGS sequence"/>
</dbReference>
<dbReference type="PANTHER" id="PTHR15710">
    <property type="entry name" value="E3 UBIQUITIN-PROTEIN LIGASE PRAJA"/>
    <property type="match status" value="1"/>
</dbReference>
<evidence type="ECO:0000256" key="2">
    <source>
        <dbReference type="ARBA" id="ARBA00012483"/>
    </source>
</evidence>
<dbReference type="OrthoDB" id="3365801at2759"/>
<dbReference type="STRING" id="3988.B9RJ35"/>
<reference evidence="9" key="1">
    <citation type="journal article" date="2010" name="Nat. Biotechnol.">
        <title>Draft genome sequence of the oilseed species Ricinus communis.</title>
        <authorList>
            <person name="Chan A.P."/>
            <person name="Crabtree J."/>
            <person name="Zhao Q."/>
            <person name="Lorenzi H."/>
            <person name="Orvis J."/>
            <person name="Puiu D."/>
            <person name="Melake-Berhan A."/>
            <person name="Jones K.M."/>
            <person name="Redman J."/>
            <person name="Chen G."/>
            <person name="Cahoon E.B."/>
            <person name="Gedil M."/>
            <person name="Stanke M."/>
            <person name="Haas B.J."/>
            <person name="Wortman J.R."/>
            <person name="Fraser-Liggett C.M."/>
            <person name="Ravel J."/>
            <person name="Rabinowicz P.D."/>
        </authorList>
    </citation>
    <scope>NUCLEOTIDE SEQUENCE [LARGE SCALE GENOMIC DNA]</scope>
    <source>
        <strain evidence="9">cv. Hale</strain>
    </source>
</reference>
<comment type="catalytic activity">
    <reaction evidence="1">
        <text>S-ubiquitinyl-[E2 ubiquitin-conjugating enzyme]-L-cysteine + [acceptor protein]-L-lysine = [E2 ubiquitin-conjugating enzyme]-L-cysteine + N(6)-ubiquitinyl-[acceptor protein]-L-lysine.</text>
        <dbReference type="EC" id="2.3.2.27"/>
    </reaction>
</comment>
<dbReference type="EMBL" id="EQ973783">
    <property type="protein sequence ID" value="EEF48337.1"/>
    <property type="molecule type" value="Genomic_DNA"/>
</dbReference>
<evidence type="ECO:0000256" key="3">
    <source>
        <dbReference type="ARBA" id="ARBA00022723"/>
    </source>
</evidence>
<keyword evidence="5" id="KW-0862">Zinc</keyword>
<dbReference type="AlphaFoldDB" id="B9RJ35"/>
<evidence type="ECO:0000313" key="8">
    <source>
        <dbReference type="EMBL" id="EEF48337.1"/>
    </source>
</evidence>
<dbReference type="GO" id="GO:0061630">
    <property type="term" value="F:ubiquitin protein ligase activity"/>
    <property type="evidence" value="ECO:0000318"/>
    <property type="project" value="GO_Central"/>
</dbReference>
<evidence type="ECO:0000313" key="9">
    <source>
        <dbReference type="Proteomes" id="UP000008311"/>
    </source>
</evidence>
<evidence type="ECO:0000256" key="6">
    <source>
        <dbReference type="PROSITE-ProRule" id="PRU00175"/>
    </source>
</evidence>
<dbReference type="CDD" id="cd16454">
    <property type="entry name" value="RING-H2_PA-TM-RING"/>
    <property type="match status" value="1"/>
</dbReference>
<evidence type="ECO:0000256" key="4">
    <source>
        <dbReference type="ARBA" id="ARBA00022771"/>
    </source>
</evidence>
<dbReference type="OMA" id="METIYQY"/>
<dbReference type="InParanoid" id="B9RJ35"/>
<evidence type="ECO:0000256" key="5">
    <source>
        <dbReference type="ARBA" id="ARBA00022833"/>
    </source>
</evidence>
<dbReference type="SMART" id="SM00184">
    <property type="entry name" value="RING"/>
    <property type="match status" value="1"/>
</dbReference>
<evidence type="ECO:0000259" key="7">
    <source>
        <dbReference type="PROSITE" id="PS50089"/>
    </source>
</evidence>
<dbReference type="InterPro" id="IPR001841">
    <property type="entry name" value="Znf_RING"/>
</dbReference>
<dbReference type="Pfam" id="PF13639">
    <property type="entry name" value="zf-RING_2"/>
    <property type="match status" value="1"/>
</dbReference>
<feature type="domain" description="RING-type" evidence="7">
    <location>
        <begin position="176"/>
        <end position="217"/>
    </location>
</feature>
<dbReference type="GO" id="GO:0008270">
    <property type="term" value="F:zinc ion binding"/>
    <property type="evidence" value="ECO:0007669"/>
    <property type="project" value="UniProtKB-KW"/>
</dbReference>
<gene>
    <name evidence="8" type="ORF">RCOM_1030640</name>
</gene>
<dbReference type="PANTHER" id="PTHR15710:SF77">
    <property type="entry name" value="RING-H2 FINGER PROTEIN ATL21B"/>
    <property type="match status" value="1"/>
</dbReference>
<proteinExistence type="predicted"/>
<dbReference type="PROSITE" id="PS50089">
    <property type="entry name" value="ZF_RING_2"/>
    <property type="match status" value="1"/>
</dbReference>